<evidence type="ECO:0000256" key="2">
    <source>
        <dbReference type="ARBA" id="ARBA00022475"/>
    </source>
</evidence>
<feature type="compositionally biased region" description="Low complexity" evidence="8">
    <location>
        <begin position="475"/>
        <end position="485"/>
    </location>
</feature>
<keyword evidence="6 9" id="KW-0472">Membrane</keyword>
<evidence type="ECO:0000256" key="4">
    <source>
        <dbReference type="ARBA" id="ARBA00022692"/>
    </source>
</evidence>
<evidence type="ECO:0000313" key="10">
    <source>
        <dbReference type="EMBL" id="MDN3294042.1"/>
    </source>
</evidence>
<evidence type="ECO:0000313" key="11">
    <source>
        <dbReference type="Proteomes" id="UP001174050"/>
    </source>
</evidence>
<keyword evidence="3" id="KW-0808">Transferase</keyword>
<keyword evidence="2" id="KW-1003">Cell membrane</keyword>
<feature type="transmembrane region" description="Helical" evidence="9">
    <location>
        <begin position="183"/>
        <end position="213"/>
    </location>
</feature>
<comment type="subcellular location">
    <subcellularLocation>
        <location evidence="1">Cell membrane</location>
        <topology evidence="1">Multi-pass membrane protein</topology>
    </subcellularLocation>
</comment>
<organism evidence="10 11">
    <name type="scientific">Streptomyces ficellus</name>
    <dbReference type="NCBI Taxonomy" id="1977088"/>
    <lineage>
        <taxon>Bacteria</taxon>
        <taxon>Bacillati</taxon>
        <taxon>Actinomycetota</taxon>
        <taxon>Actinomycetes</taxon>
        <taxon>Kitasatosporales</taxon>
        <taxon>Streptomycetaceae</taxon>
        <taxon>Streptomyces</taxon>
    </lineage>
</organism>
<protein>
    <submittedName>
        <fullName evidence="10">Glycosyltransferase 87 family protein</fullName>
    </submittedName>
</protein>
<proteinExistence type="inferred from homology"/>
<feature type="transmembrane region" description="Helical" evidence="9">
    <location>
        <begin position="150"/>
        <end position="171"/>
    </location>
</feature>
<feature type="transmembrane region" description="Helical" evidence="9">
    <location>
        <begin position="383"/>
        <end position="404"/>
    </location>
</feature>
<accession>A0ABT7Z452</accession>
<feature type="transmembrane region" description="Helical" evidence="9">
    <location>
        <begin position="47"/>
        <end position="67"/>
    </location>
</feature>
<feature type="region of interest" description="Disordered" evidence="8">
    <location>
        <begin position="475"/>
        <end position="498"/>
    </location>
</feature>
<sequence length="498" mass="54846">MPSPQKTTSAHEYGPVVPPTRRDEVAAAGSELIGGPIGRWARPGGSALTPVRVVALVAIGMFALGMVQKLPCYNWAWFRGTSSQYTHACYSDIPHLFIGRGFADGLIPYFDRLSGDMEYLEYPVLTGLFMQVASWLSSPFDGGMQYREQMYWMVNAGMLMVCTVVLVVCVARTHRRRPWDALLVALAPALALTATINWDLLAVALTAAAMLMWSRGRALAFGLLLGLATAAKLYPVLLLGPLLVLCWRAWKWRAFGTALLGTAGSWLVVNVPVMLLAPEGWKKFYTFSQERSVDFGSFWLIITQRTGENIEVSAVNTYAILLMLIACAGIAALGLMAPRRPRFAQLAFLVVAAFILTNKVYSPQYVLWLIPLAALARPRWRDFLIWQGCEVMYFLGIWMYLAYTTSGNKQGLPTEGYQFAIALHLAGTLFLCAMIVWDALLPERDVVRRDGMDDPSGGVLDGAKDVFVVGQAAHPPQHAAHTAQRPRVEWGAAGAPRE</sequence>
<feature type="transmembrane region" description="Helical" evidence="9">
    <location>
        <begin position="416"/>
        <end position="437"/>
    </location>
</feature>
<comment type="caution">
    <text evidence="10">The sequence shown here is derived from an EMBL/GenBank/DDBJ whole genome shotgun (WGS) entry which is preliminary data.</text>
</comment>
<evidence type="ECO:0000256" key="7">
    <source>
        <dbReference type="ARBA" id="ARBA00024033"/>
    </source>
</evidence>
<dbReference type="InterPro" id="IPR016570">
    <property type="entry name" value="UCP010361"/>
</dbReference>
<evidence type="ECO:0000256" key="5">
    <source>
        <dbReference type="ARBA" id="ARBA00022989"/>
    </source>
</evidence>
<feature type="transmembrane region" description="Helical" evidence="9">
    <location>
        <begin position="254"/>
        <end position="277"/>
    </location>
</feature>
<feature type="transmembrane region" description="Helical" evidence="9">
    <location>
        <begin position="219"/>
        <end position="247"/>
    </location>
</feature>
<dbReference type="Proteomes" id="UP001174050">
    <property type="component" value="Unassembled WGS sequence"/>
</dbReference>
<feature type="transmembrane region" description="Helical" evidence="9">
    <location>
        <begin position="343"/>
        <end position="363"/>
    </location>
</feature>
<dbReference type="RefSeq" id="WP_290111047.1">
    <property type="nucleotide sequence ID" value="NZ_JAUEPL010000008.1"/>
</dbReference>
<comment type="similarity">
    <text evidence="7">Belongs to the glycosyltransferase 87 family.</text>
</comment>
<reference evidence="10" key="1">
    <citation type="submission" date="2023-06" db="EMBL/GenBank/DDBJ databases">
        <title>WGS-Sequencing of Streptomyces ficellus isolate 21 collected from sand in Gara Djebilet Iron Mine in Algeria.</title>
        <authorList>
            <person name="Zegers G.P."/>
            <person name="Gomez A."/>
            <person name="Gueddou A."/>
            <person name="Zahara A.F."/>
            <person name="Worth M."/>
            <person name="Sevigny J.L."/>
            <person name="Tisa L."/>
        </authorList>
    </citation>
    <scope>NUCLEOTIDE SEQUENCE</scope>
    <source>
        <strain evidence="10">AS11</strain>
    </source>
</reference>
<dbReference type="Pfam" id="PF09594">
    <property type="entry name" value="GT87"/>
    <property type="match status" value="1"/>
</dbReference>
<evidence type="ECO:0000256" key="8">
    <source>
        <dbReference type="SAM" id="MobiDB-lite"/>
    </source>
</evidence>
<keyword evidence="4 9" id="KW-0812">Transmembrane</keyword>
<evidence type="ECO:0000256" key="6">
    <source>
        <dbReference type="ARBA" id="ARBA00023136"/>
    </source>
</evidence>
<evidence type="ECO:0000256" key="3">
    <source>
        <dbReference type="ARBA" id="ARBA00022679"/>
    </source>
</evidence>
<name>A0ABT7Z452_9ACTN</name>
<evidence type="ECO:0000256" key="9">
    <source>
        <dbReference type="SAM" id="Phobius"/>
    </source>
</evidence>
<dbReference type="EMBL" id="JAUEPL010000008">
    <property type="protein sequence ID" value="MDN3294042.1"/>
    <property type="molecule type" value="Genomic_DNA"/>
</dbReference>
<gene>
    <name evidence="10" type="ORF">QWM81_08270</name>
</gene>
<dbReference type="InterPro" id="IPR018584">
    <property type="entry name" value="GT87"/>
</dbReference>
<evidence type="ECO:0000256" key="1">
    <source>
        <dbReference type="ARBA" id="ARBA00004651"/>
    </source>
</evidence>
<dbReference type="PIRSF" id="PIRSF010361">
    <property type="entry name" value="UCP010361"/>
    <property type="match status" value="1"/>
</dbReference>
<keyword evidence="5 9" id="KW-1133">Transmembrane helix</keyword>
<feature type="transmembrane region" description="Helical" evidence="9">
    <location>
        <begin position="318"/>
        <end position="336"/>
    </location>
</feature>
<keyword evidence="11" id="KW-1185">Reference proteome</keyword>